<proteinExistence type="predicted"/>
<dbReference type="Proteomes" id="UP000008694">
    <property type="component" value="Unassembled WGS sequence"/>
</dbReference>
<protein>
    <submittedName>
        <fullName evidence="1">Predicted protein</fullName>
    </submittedName>
</protein>
<dbReference type="EMBL" id="GL348793">
    <property type="protein sequence ID" value="EFH39138.1"/>
    <property type="molecule type" value="Genomic_DNA"/>
</dbReference>
<dbReference type="OrthoDB" id="1113135at2759"/>
<gene>
    <name evidence="1" type="ORF">ARALYDRAFT_655180</name>
</gene>
<reference evidence="2" key="1">
    <citation type="journal article" date="2011" name="Nat. Genet.">
        <title>The Arabidopsis lyrata genome sequence and the basis of rapid genome size change.</title>
        <authorList>
            <person name="Hu T.T."/>
            <person name="Pattyn P."/>
            <person name="Bakker E.G."/>
            <person name="Cao J."/>
            <person name="Cheng J.-F."/>
            <person name="Clark R.M."/>
            <person name="Fahlgren N."/>
            <person name="Fawcett J.A."/>
            <person name="Grimwood J."/>
            <person name="Gundlach H."/>
            <person name="Haberer G."/>
            <person name="Hollister J.D."/>
            <person name="Ossowski S."/>
            <person name="Ottilar R.P."/>
            <person name="Salamov A.A."/>
            <person name="Schneeberger K."/>
            <person name="Spannagl M."/>
            <person name="Wang X."/>
            <person name="Yang L."/>
            <person name="Nasrallah M.E."/>
            <person name="Bergelson J."/>
            <person name="Carrington J.C."/>
            <person name="Gaut B.S."/>
            <person name="Schmutz J."/>
            <person name="Mayer K.F.X."/>
            <person name="Van de Peer Y."/>
            <person name="Grigoriev I.V."/>
            <person name="Nordborg M."/>
            <person name="Weigel D."/>
            <person name="Guo Y.-L."/>
        </authorList>
    </citation>
    <scope>NUCLEOTIDE SEQUENCE [LARGE SCALE GENOMIC DNA]</scope>
    <source>
        <strain evidence="2">cv. MN47</strain>
    </source>
</reference>
<evidence type="ECO:0000313" key="1">
    <source>
        <dbReference type="EMBL" id="EFH39138.1"/>
    </source>
</evidence>
<dbReference type="AlphaFoldDB" id="D7MWE8"/>
<accession>D7MWE8</accession>
<sequence>ALSHLADLHGFPFPKLKAKVLTLETTQYVISGIVRVLQNSPELKKLIVRTIDCDAMRKENLDNYLDVYGLNPYQCSEARVFGNMYRTSVESKHVALFMELVLKITKTLEKMVVRLGPYRNTRVFEELLQMVPVLSHDNKVSIVLSSTKSRISENKWTTF</sequence>
<name>D7MWE8_ARALL</name>
<dbReference type="Gramene" id="Al_scaffold_0108_6">
    <property type="protein sequence ID" value="Al_scaffold_0108_6"/>
    <property type="gene ID" value="Al_scaffold_0108_6"/>
</dbReference>
<keyword evidence="2" id="KW-1185">Reference proteome</keyword>
<dbReference type="KEGG" id="aly:9298954"/>
<feature type="non-terminal residue" evidence="1">
    <location>
        <position position="1"/>
    </location>
</feature>
<dbReference type="HOGENOM" id="CLU_1665200_0_0_1"/>
<evidence type="ECO:0000313" key="2">
    <source>
        <dbReference type="Proteomes" id="UP000008694"/>
    </source>
</evidence>
<organism evidence="2">
    <name type="scientific">Arabidopsis lyrata subsp. lyrata</name>
    <name type="common">Lyre-leaved rock-cress</name>
    <dbReference type="NCBI Taxonomy" id="81972"/>
    <lineage>
        <taxon>Eukaryota</taxon>
        <taxon>Viridiplantae</taxon>
        <taxon>Streptophyta</taxon>
        <taxon>Embryophyta</taxon>
        <taxon>Tracheophyta</taxon>
        <taxon>Spermatophyta</taxon>
        <taxon>Magnoliopsida</taxon>
        <taxon>eudicotyledons</taxon>
        <taxon>Gunneridae</taxon>
        <taxon>Pentapetalae</taxon>
        <taxon>rosids</taxon>
        <taxon>malvids</taxon>
        <taxon>Brassicales</taxon>
        <taxon>Brassicaceae</taxon>
        <taxon>Camelineae</taxon>
        <taxon>Arabidopsis</taxon>
    </lineage>
</organism>